<dbReference type="Gene3D" id="3.10.120.10">
    <property type="entry name" value="Cytochrome b5-like heme/steroid binding domain"/>
    <property type="match status" value="1"/>
</dbReference>
<dbReference type="EMBL" id="JAFNEN010000478">
    <property type="protein sequence ID" value="KAG8182136.1"/>
    <property type="molecule type" value="Genomic_DNA"/>
</dbReference>
<sequence length="191" mass="21222">MAQNDGGNSEEVPASGGVISDIVNSPVNLGLLAICFYLLYKIFFGKKPDVSPVPEVPQMPPLKKHDMTLTELKKYDGVSNEEGRVCVAVNGKVFDVTKGKRFYGPGGPYASFAGRDATRGLATFSVEVANGDDYDDLSDLNSMQMDSVREWEIQFQEKYHYVGRLLRPGEEPTDYSDEEDTREGMMNLWTC</sequence>
<evidence type="ECO:0000256" key="1">
    <source>
        <dbReference type="ARBA" id="ARBA00038357"/>
    </source>
</evidence>
<feature type="domain" description="Cytochrome b5 heme-binding" evidence="3">
    <location>
        <begin position="67"/>
        <end position="166"/>
    </location>
</feature>
<keyword evidence="2" id="KW-1133">Transmembrane helix</keyword>
<name>A0AAV6UDK9_9ARAC</name>
<dbReference type="FunFam" id="3.10.120.10:FF:000003">
    <property type="entry name" value="membrane-associated progesterone receptor component 1"/>
    <property type="match status" value="1"/>
</dbReference>
<proteinExistence type="inferred from homology"/>
<gene>
    <name evidence="4" type="ORF">JTE90_014551</name>
</gene>
<evidence type="ECO:0000313" key="5">
    <source>
        <dbReference type="Proteomes" id="UP000827092"/>
    </source>
</evidence>
<feature type="transmembrane region" description="Helical" evidence="2">
    <location>
        <begin position="22"/>
        <end position="40"/>
    </location>
</feature>
<dbReference type="AlphaFoldDB" id="A0AAV6UDK9"/>
<dbReference type="PANTHER" id="PTHR10281:SF106">
    <property type="entry name" value="IP06960P-RELATED"/>
    <property type="match status" value="1"/>
</dbReference>
<keyword evidence="2" id="KW-0812">Transmembrane</keyword>
<evidence type="ECO:0000259" key="3">
    <source>
        <dbReference type="SMART" id="SM01117"/>
    </source>
</evidence>
<accession>A0AAV6UDK9</accession>
<dbReference type="GO" id="GO:0016020">
    <property type="term" value="C:membrane"/>
    <property type="evidence" value="ECO:0007669"/>
    <property type="project" value="TreeGrafter"/>
</dbReference>
<dbReference type="SUPFAM" id="SSF55856">
    <property type="entry name" value="Cytochrome b5-like heme/steroid binding domain"/>
    <property type="match status" value="1"/>
</dbReference>
<dbReference type="PANTHER" id="PTHR10281">
    <property type="entry name" value="MEMBRANE-ASSOCIATED PROGESTERONE RECEPTOR COMPONENT-RELATED"/>
    <property type="match status" value="1"/>
</dbReference>
<dbReference type="InterPro" id="IPR050577">
    <property type="entry name" value="MAPR/NEUFC/NENF-like"/>
</dbReference>
<comment type="similarity">
    <text evidence="1">Belongs to the cytochrome b5 family. MAPR subfamily.</text>
</comment>
<dbReference type="Proteomes" id="UP000827092">
    <property type="component" value="Unassembled WGS sequence"/>
</dbReference>
<dbReference type="Pfam" id="PF00173">
    <property type="entry name" value="Cyt-b5"/>
    <property type="match status" value="1"/>
</dbReference>
<dbReference type="InterPro" id="IPR036400">
    <property type="entry name" value="Cyt_B5-like_heme/steroid_sf"/>
</dbReference>
<organism evidence="4 5">
    <name type="scientific">Oedothorax gibbosus</name>
    <dbReference type="NCBI Taxonomy" id="931172"/>
    <lineage>
        <taxon>Eukaryota</taxon>
        <taxon>Metazoa</taxon>
        <taxon>Ecdysozoa</taxon>
        <taxon>Arthropoda</taxon>
        <taxon>Chelicerata</taxon>
        <taxon>Arachnida</taxon>
        <taxon>Araneae</taxon>
        <taxon>Araneomorphae</taxon>
        <taxon>Entelegynae</taxon>
        <taxon>Araneoidea</taxon>
        <taxon>Linyphiidae</taxon>
        <taxon>Erigoninae</taxon>
        <taxon>Oedothorax</taxon>
    </lineage>
</organism>
<dbReference type="GO" id="GO:0005783">
    <property type="term" value="C:endoplasmic reticulum"/>
    <property type="evidence" value="ECO:0007669"/>
    <property type="project" value="TreeGrafter"/>
</dbReference>
<reference evidence="4 5" key="1">
    <citation type="journal article" date="2022" name="Nat. Ecol. Evol.">
        <title>A masculinizing supergene underlies an exaggerated male reproductive morph in a spider.</title>
        <authorList>
            <person name="Hendrickx F."/>
            <person name="De Corte Z."/>
            <person name="Sonet G."/>
            <person name="Van Belleghem S.M."/>
            <person name="Kostlbacher S."/>
            <person name="Vangestel C."/>
        </authorList>
    </citation>
    <scope>NUCLEOTIDE SEQUENCE [LARGE SCALE GENOMIC DNA]</scope>
    <source>
        <strain evidence="4">W744_W776</strain>
    </source>
</reference>
<evidence type="ECO:0000256" key="2">
    <source>
        <dbReference type="SAM" id="Phobius"/>
    </source>
</evidence>
<evidence type="ECO:0000313" key="4">
    <source>
        <dbReference type="EMBL" id="KAG8182136.1"/>
    </source>
</evidence>
<keyword evidence="5" id="KW-1185">Reference proteome</keyword>
<keyword evidence="2" id="KW-0472">Membrane</keyword>
<comment type="caution">
    <text evidence="4">The sequence shown here is derived from an EMBL/GenBank/DDBJ whole genome shotgun (WGS) entry which is preliminary data.</text>
</comment>
<dbReference type="InterPro" id="IPR001199">
    <property type="entry name" value="Cyt_B5-like_heme/steroid-bd"/>
</dbReference>
<dbReference type="SMART" id="SM01117">
    <property type="entry name" value="Cyt-b5"/>
    <property type="match status" value="1"/>
</dbReference>
<protein>
    <recommendedName>
        <fullName evidence="3">Cytochrome b5 heme-binding domain-containing protein</fullName>
    </recommendedName>
</protein>